<dbReference type="Proteomes" id="UP000004358">
    <property type="component" value="Unassembled WGS sequence"/>
</dbReference>
<dbReference type="EC" id="2.7.13.3" evidence="2"/>
<evidence type="ECO:0000256" key="8">
    <source>
        <dbReference type="ARBA" id="ARBA00023012"/>
    </source>
</evidence>
<dbReference type="AlphaFoldDB" id="A3ZTK7"/>
<dbReference type="STRING" id="314230.DSM3645_19778"/>
<gene>
    <name evidence="11" type="ORF">DSM3645_19778</name>
</gene>
<evidence type="ECO:0000259" key="10">
    <source>
        <dbReference type="SMART" id="SM00387"/>
    </source>
</evidence>
<dbReference type="EMBL" id="AANZ01000010">
    <property type="protein sequence ID" value="EAQ80270.1"/>
    <property type="molecule type" value="Genomic_DNA"/>
</dbReference>
<evidence type="ECO:0000256" key="1">
    <source>
        <dbReference type="ARBA" id="ARBA00000085"/>
    </source>
</evidence>
<dbReference type="Pfam" id="PF07730">
    <property type="entry name" value="HisKA_3"/>
    <property type="match status" value="1"/>
</dbReference>
<keyword evidence="6" id="KW-0418">Kinase</keyword>
<sequence length="256" mass="27862">MSASIFPSDPNGEPTPNKFDRPLARSAHSIDDGTQLADLLEQERQQIGQELHDIVQSGLIGLSFMTQRLIDSLAAEAADPIEAKRNESLKAIAVQIANALKESVEQVRLISHGLVARLESAELLPQALEGLASRTHQLYQMDCRFAWDQRGETSDIDVATQLFRIAQEAITNCVKHSGSDRIEISLAQQDEGLLLLIRDNGRGVGDSHSRAPGSGLAIMQNRAQNIGAQLSLQSDANGATLHCFWRPAQSSPTPQQ</sequence>
<keyword evidence="3" id="KW-0597">Phosphoprotein</keyword>
<dbReference type="GO" id="GO:0005524">
    <property type="term" value="F:ATP binding"/>
    <property type="evidence" value="ECO:0007669"/>
    <property type="project" value="UniProtKB-KW"/>
</dbReference>
<evidence type="ECO:0000256" key="5">
    <source>
        <dbReference type="ARBA" id="ARBA00022741"/>
    </source>
</evidence>
<evidence type="ECO:0000256" key="2">
    <source>
        <dbReference type="ARBA" id="ARBA00012438"/>
    </source>
</evidence>
<keyword evidence="8" id="KW-0902">Two-component regulatory system</keyword>
<dbReference type="HOGENOM" id="CLU_000445_20_6_0"/>
<dbReference type="CDD" id="cd16917">
    <property type="entry name" value="HATPase_UhpB-NarQ-NarX-like"/>
    <property type="match status" value="1"/>
</dbReference>
<dbReference type="InterPro" id="IPR036890">
    <property type="entry name" value="HATPase_C_sf"/>
</dbReference>
<dbReference type="InterPro" id="IPR050482">
    <property type="entry name" value="Sensor_HK_TwoCompSys"/>
</dbReference>
<comment type="catalytic activity">
    <reaction evidence="1">
        <text>ATP + protein L-histidine = ADP + protein N-phospho-L-histidine.</text>
        <dbReference type="EC" id="2.7.13.3"/>
    </reaction>
</comment>
<name>A3ZTK7_9BACT</name>
<evidence type="ECO:0000256" key="9">
    <source>
        <dbReference type="SAM" id="MobiDB-lite"/>
    </source>
</evidence>
<feature type="region of interest" description="Disordered" evidence="9">
    <location>
        <begin position="1"/>
        <end position="23"/>
    </location>
</feature>
<evidence type="ECO:0000256" key="6">
    <source>
        <dbReference type="ARBA" id="ARBA00022777"/>
    </source>
</evidence>
<dbReference type="SUPFAM" id="SSF55874">
    <property type="entry name" value="ATPase domain of HSP90 chaperone/DNA topoisomerase II/histidine kinase"/>
    <property type="match status" value="1"/>
</dbReference>
<organism evidence="11 12">
    <name type="scientific">Blastopirellula marina DSM 3645</name>
    <dbReference type="NCBI Taxonomy" id="314230"/>
    <lineage>
        <taxon>Bacteria</taxon>
        <taxon>Pseudomonadati</taxon>
        <taxon>Planctomycetota</taxon>
        <taxon>Planctomycetia</taxon>
        <taxon>Pirellulales</taxon>
        <taxon>Pirellulaceae</taxon>
        <taxon>Blastopirellula</taxon>
    </lineage>
</organism>
<dbReference type="GO" id="GO:0000155">
    <property type="term" value="F:phosphorelay sensor kinase activity"/>
    <property type="evidence" value="ECO:0007669"/>
    <property type="project" value="InterPro"/>
</dbReference>
<dbReference type="InterPro" id="IPR003594">
    <property type="entry name" value="HATPase_dom"/>
</dbReference>
<evidence type="ECO:0000256" key="4">
    <source>
        <dbReference type="ARBA" id="ARBA00022679"/>
    </source>
</evidence>
<dbReference type="SMART" id="SM00387">
    <property type="entry name" value="HATPase_c"/>
    <property type="match status" value="1"/>
</dbReference>
<keyword evidence="4" id="KW-0808">Transferase</keyword>
<keyword evidence="5" id="KW-0547">Nucleotide-binding</keyword>
<dbReference type="GO" id="GO:0046983">
    <property type="term" value="F:protein dimerization activity"/>
    <property type="evidence" value="ECO:0007669"/>
    <property type="project" value="InterPro"/>
</dbReference>
<accession>A3ZTK7</accession>
<feature type="domain" description="Histidine kinase/HSP90-like ATPase" evidence="10">
    <location>
        <begin position="157"/>
        <end position="249"/>
    </location>
</feature>
<dbReference type="Gene3D" id="3.30.565.10">
    <property type="entry name" value="Histidine kinase-like ATPase, C-terminal domain"/>
    <property type="match status" value="1"/>
</dbReference>
<dbReference type="PANTHER" id="PTHR24421">
    <property type="entry name" value="NITRATE/NITRITE SENSOR PROTEIN NARX-RELATED"/>
    <property type="match status" value="1"/>
</dbReference>
<reference evidence="11 12" key="1">
    <citation type="submission" date="2006-02" db="EMBL/GenBank/DDBJ databases">
        <authorList>
            <person name="Amann R."/>
            <person name="Ferriera S."/>
            <person name="Johnson J."/>
            <person name="Kravitz S."/>
            <person name="Halpern A."/>
            <person name="Remington K."/>
            <person name="Beeson K."/>
            <person name="Tran B."/>
            <person name="Rogers Y.-H."/>
            <person name="Friedman R."/>
            <person name="Venter J.C."/>
        </authorList>
    </citation>
    <scope>NUCLEOTIDE SEQUENCE [LARGE SCALE GENOMIC DNA]</scope>
    <source>
        <strain evidence="11 12">DSM 3645</strain>
    </source>
</reference>
<evidence type="ECO:0000313" key="11">
    <source>
        <dbReference type="EMBL" id="EAQ80270.1"/>
    </source>
</evidence>
<dbReference type="PANTHER" id="PTHR24421:SF10">
    <property type="entry name" value="NITRATE_NITRITE SENSOR PROTEIN NARQ"/>
    <property type="match status" value="1"/>
</dbReference>
<dbReference type="GO" id="GO:0016020">
    <property type="term" value="C:membrane"/>
    <property type="evidence" value="ECO:0007669"/>
    <property type="project" value="InterPro"/>
</dbReference>
<evidence type="ECO:0000256" key="3">
    <source>
        <dbReference type="ARBA" id="ARBA00022553"/>
    </source>
</evidence>
<dbReference type="RefSeq" id="WP_002651853.1">
    <property type="nucleotide sequence ID" value="NZ_CH672376.1"/>
</dbReference>
<protein>
    <recommendedName>
        <fullName evidence="2">histidine kinase</fullName>
        <ecNumber evidence="2">2.7.13.3</ecNumber>
    </recommendedName>
</protein>
<evidence type="ECO:0000256" key="7">
    <source>
        <dbReference type="ARBA" id="ARBA00022840"/>
    </source>
</evidence>
<proteinExistence type="predicted"/>
<dbReference type="Gene3D" id="1.20.5.1930">
    <property type="match status" value="1"/>
</dbReference>
<evidence type="ECO:0000313" key="12">
    <source>
        <dbReference type="Proteomes" id="UP000004358"/>
    </source>
</evidence>
<dbReference type="Pfam" id="PF02518">
    <property type="entry name" value="HATPase_c"/>
    <property type="match status" value="1"/>
</dbReference>
<dbReference type="InterPro" id="IPR011712">
    <property type="entry name" value="Sig_transdc_His_kin_sub3_dim/P"/>
</dbReference>
<comment type="caution">
    <text evidence="11">The sequence shown here is derived from an EMBL/GenBank/DDBJ whole genome shotgun (WGS) entry which is preliminary data.</text>
</comment>
<keyword evidence="7" id="KW-0067">ATP-binding</keyword>
<dbReference type="eggNOG" id="COG4585">
    <property type="taxonomic scope" value="Bacteria"/>
</dbReference>